<reference evidence="3" key="2">
    <citation type="submission" date="2009-10" db="EMBL/GenBank/DDBJ databases">
        <title>The genome sequence of Streptomyces pristinaespiralis strain ATCC 25486.</title>
        <authorList>
            <consortium name="The Broad Institute Genome Sequencing Platform"/>
            <consortium name="Broad Institute Microbial Sequencing Center"/>
            <person name="Fischbach M."/>
            <person name="Godfrey P."/>
            <person name="Ward D."/>
            <person name="Young S."/>
            <person name="Zeng Q."/>
            <person name="Koehrsen M."/>
            <person name="Alvarado L."/>
            <person name="Berlin A.M."/>
            <person name="Bochicchio J."/>
            <person name="Borenstein D."/>
            <person name="Chapman S.B."/>
            <person name="Chen Z."/>
            <person name="Engels R."/>
            <person name="Freedman E."/>
            <person name="Gellesch M."/>
            <person name="Goldberg J."/>
            <person name="Griggs A."/>
            <person name="Gujja S."/>
            <person name="Heilman E.R."/>
            <person name="Heiman D.I."/>
            <person name="Hepburn T.A."/>
            <person name="Howarth C."/>
            <person name="Jen D."/>
            <person name="Larson L."/>
            <person name="Lewis B."/>
            <person name="Mehta T."/>
            <person name="Park D."/>
            <person name="Pearson M."/>
            <person name="Richards J."/>
            <person name="Roberts A."/>
            <person name="Saif S."/>
            <person name="Shea T.D."/>
            <person name="Shenoy N."/>
            <person name="Sisk P."/>
            <person name="Stolte C."/>
            <person name="Sykes S.N."/>
            <person name="Thomson T."/>
            <person name="Walk T."/>
            <person name="White J."/>
            <person name="Yandava C."/>
            <person name="Straight P."/>
            <person name="Clardy J."/>
            <person name="Hung D."/>
            <person name="Kolter R."/>
            <person name="Mekalanos J."/>
            <person name="Walker S."/>
            <person name="Walsh C.T."/>
            <person name="Wieland-Brown L.C."/>
            <person name="Haas B."/>
            <person name="Nusbaum C."/>
            <person name="Birren B."/>
        </authorList>
    </citation>
    <scope>NUCLEOTIDE SEQUENCE [LARGE SCALE GENOMIC DNA]</scope>
    <source>
        <strain evidence="3">ATCC 25486 / DSM 40338 / CBS 914.69 / JCM 4507 / NBRC 13074 / NRRL 2958 / 5647</strain>
    </source>
</reference>
<proteinExistence type="predicted"/>
<feature type="compositionally biased region" description="Basic and acidic residues" evidence="1">
    <location>
        <begin position="1"/>
        <end position="10"/>
    </location>
</feature>
<feature type="compositionally biased region" description="Basic residues" evidence="1">
    <location>
        <begin position="35"/>
        <end position="53"/>
    </location>
</feature>
<organism evidence="2 3">
    <name type="scientific">Streptomyces pristinaespiralis (strain ATCC 25486 / DSM 40338 / CBS 914.69 / JCM 4507 / KCC S-0507 / NBRC 13074 / NRRL 2958 / 5647)</name>
    <dbReference type="NCBI Taxonomy" id="457429"/>
    <lineage>
        <taxon>Bacteria</taxon>
        <taxon>Bacillati</taxon>
        <taxon>Actinomycetota</taxon>
        <taxon>Actinomycetes</taxon>
        <taxon>Kitasatosporales</taxon>
        <taxon>Streptomycetaceae</taxon>
        <taxon>Streptomyces</taxon>
    </lineage>
</organism>
<feature type="non-terminal residue" evidence="2">
    <location>
        <position position="165"/>
    </location>
</feature>
<dbReference type="Proteomes" id="UP000002805">
    <property type="component" value="Chromosome"/>
</dbReference>
<evidence type="ECO:0000256" key="1">
    <source>
        <dbReference type="SAM" id="MobiDB-lite"/>
    </source>
</evidence>
<sequence>VAAHEARRGDASPAEGPTSLDALVACFGLSPLRTRHRAAHRRGRTRSHHRRPVRCGMRGSRAGPSHLLPGPRGARRAALERADPRRTPAAVADRRARRRDPAHRLPAPPRRAHPALPGRLALPGPPVARNAAPQRRTGLPPRLVRPGGEPCRGRLGGRGPGSAAA</sequence>
<gene>
    <name evidence="2" type="ORF">SSDG_07406</name>
</gene>
<accession>D6X6U7</accession>
<protein>
    <submittedName>
        <fullName evidence="2">ATPase central domain-containing protein</fullName>
    </submittedName>
</protein>
<feature type="region of interest" description="Disordered" evidence="1">
    <location>
        <begin position="1"/>
        <end position="20"/>
    </location>
</feature>
<dbReference type="AlphaFoldDB" id="D6X6U7"/>
<dbReference type="HOGENOM" id="CLU_1614449_0_0_11"/>
<reference evidence="3" key="1">
    <citation type="submission" date="2008-02" db="EMBL/GenBank/DDBJ databases">
        <authorList>
            <consortium name="The Broad Institute Genome Sequencing Platform"/>
            <person name="Fischbach M."/>
            <person name="Ward D."/>
            <person name="Young S."/>
            <person name="Jaffe D."/>
            <person name="Gnerre S."/>
            <person name="Berlin A."/>
            <person name="Heiman D."/>
            <person name="Hepburn T."/>
            <person name="Sykes S."/>
            <person name="Alvarado L."/>
            <person name="Kodira C.D."/>
            <person name="Straight P."/>
            <person name="Clardy J."/>
            <person name="Hung D."/>
            <person name="Kolter R."/>
            <person name="Mekalanos J."/>
            <person name="Walker S."/>
            <person name="Walsh C.T."/>
            <person name="Lander E."/>
            <person name="Galagan J."/>
            <person name="Nusbaum C."/>
            <person name="Birren B."/>
        </authorList>
    </citation>
    <scope>NUCLEOTIDE SEQUENCE [LARGE SCALE GENOMIC DNA]</scope>
    <source>
        <strain evidence="3">ATCC 25486 / DSM 40338 / CBS 914.69 / JCM 4507 / NBRC 13074 / NRRL 2958 / 5647</strain>
    </source>
</reference>
<name>D6X6U7_STRE2</name>
<evidence type="ECO:0000313" key="3">
    <source>
        <dbReference type="Proteomes" id="UP000002805"/>
    </source>
</evidence>
<feature type="region of interest" description="Disordered" evidence="1">
    <location>
        <begin position="35"/>
        <end position="165"/>
    </location>
</feature>
<feature type="compositionally biased region" description="Basic and acidic residues" evidence="1">
    <location>
        <begin position="77"/>
        <end position="86"/>
    </location>
</feature>
<feature type="compositionally biased region" description="Gly residues" evidence="1">
    <location>
        <begin position="154"/>
        <end position="165"/>
    </location>
</feature>
<evidence type="ECO:0000313" key="2">
    <source>
        <dbReference type="EMBL" id="EFH32142.1"/>
    </source>
</evidence>
<feature type="non-terminal residue" evidence="2">
    <location>
        <position position="1"/>
    </location>
</feature>
<keyword evidence="3" id="KW-1185">Reference proteome</keyword>
<dbReference type="EMBL" id="CM000950">
    <property type="protein sequence ID" value="EFH32142.1"/>
    <property type="molecule type" value="Genomic_DNA"/>
</dbReference>